<dbReference type="Gene3D" id="3.30.590.20">
    <property type="match status" value="1"/>
</dbReference>
<dbReference type="InterPro" id="IPR016602">
    <property type="entry name" value="UCP012666"/>
</dbReference>
<protein>
    <submittedName>
        <fullName evidence="2">Glutamate--cysteine ligase</fullName>
    </submittedName>
</protein>
<dbReference type="InterPro" id="IPR006336">
    <property type="entry name" value="GCS2"/>
</dbReference>
<dbReference type="PATRIC" id="fig|1136941.3.peg.696"/>
<dbReference type="Pfam" id="PF04107">
    <property type="entry name" value="GCS2"/>
    <property type="match status" value="1"/>
</dbReference>
<name>A0A0N9MNS3_9ACTN</name>
<dbReference type="PANTHER" id="PTHR36510:SF3">
    <property type="entry name" value="CONSERVED PROTEIN"/>
    <property type="match status" value="1"/>
</dbReference>
<dbReference type="PANTHER" id="PTHR36510">
    <property type="entry name" value="GLUTAMATE--CYSTEINE LIGASE 2-RELATED"/>
    <property type="match status" value="1"/>
</dbReference>
<proteinExistence type="predicted"/>
<dbReference type="EMBL" id="CP011853">
    <property type="protein sequence ID" value="ALG83733.1"/>
    <property type="molecule type" value="Genomic_DNA"/>
</dbReference>
<reference evidence="2 3" key="2">
    <citation type="journal article" date="2017" name="Int. J. Syst. Evol. Microbiol.">
        <title>Gordonia phthalatica sp. nov., a di-n-butyl phthalate-degrading bacterium isolated from activated sludge.</title>
        <authorList>
            <person name="Jin D."/>
            <person name="Kong X."/>
            <person name="Jia M."/>
            <person name="Yu X."/>
            <person name="Wang X."/>
            <person name="Zhuang X."/>
            <person name="Deng Y."/>
            <person name="Bai Z."/>
        </authorList>
    </citation>
    <scope>NUCLEOTIDE SEQUENCE [LARGE SCALE GENOMIC DNA]</scope>
    <source>
        <strain evidence="2 3">QH-11</strain>
    </source>
</reference>
<keyword evidence="3" id="KW-1185">Reference proteome</keyword>
<dbReference type="AlphaFoldDB" id="A0A0N9MNS3"/>
<gene>
    <name evidence="2" type="ORF">ACH46_03435</name>
</gene>
<comment type="catalytic activity">
    <reaction evidence="1">
        <text>L-cysteine + L-glutamate + ATP = gamma-L-glutamyl-L-cysteine + ADP + phosphate + H(+)</text>
        <dbReference type="Rhea" id="RHEA:13285"/>
        <dbReference type="ChEBI" id="CHEBI:15378"/>
        <dbReference type="ChEBI" id="CHEBI:29985"/>
        <dbReference type="ChEBI" id="CHEBI:30616"/>
        <dbReference type="ChEBI" id="CHEBI:35235"/>
        <dbReference type="ChEBI" id="CHEBI:43474"/>
        <dbReference type="ChEBI" id="CHEBI:58173"/>
        <dbReference type="ChEBI" id="CHEBI:456216"/>
        <dbReference type="EC" id="6.3.2.2"/>
    </reaction>
</comment>
<dbReference type="PIRSF" id="PIRSF012666">
    <property type="entry name" value="UCP012666"/>
    <property type="match status" value="1"/>
</dbReference>
<reference evidence="3" key="1">
    <citation type="submission" date="2015-06" db="EMBL/GenBank/DDBJ databases">
        <title>Complete genome sequence and metabolic analysis of phthalate degradation pathway in Gordonia sp. QH-11.</title>
        <authorList>
            <person name="Jin D."/>
            <person name="Kong X."/>
            <person name="Bai Z."/>
        </authorList>
    </citation>
    <scope>NUCLEOTIDE SEQUENCE [LARGE SCALE GENOMIC DNA]</scope>
    <source>
        <strain evidence="3">QH-11</strain>
    </source>
</reference>
<dbReference type="Proteomes" id="UP000063789">
    <property type="component" value="Chromosome"/>
</dbReference>
<dbReference type="InterPro" id="IPR050141">
    <property type="entry name" value="GCL_type2/YbdK_subfam"/>
</dbReference>
<dbReference type="KEGG" id="goq:ACH46_03435"/>
<sequence length="502" mass="55861">MGTDVSQQQFSGEDRVRFRSQVSRGTEAIARMLADGLFTDHGKPPEPLLGMEVELNLIDEDASPSMANTAVLDAIADPDFQTELGQFNIEINVAPQPFVGGDTVSLEQSLRTSLNRAESRAASTGNHLLMVGMLPTLRHEHFAHQWLSTNPRYSLLDEQIFAARGEALELDITGVPLEVGRTPERWKTTSESILPEAACTSLQLHLRVAPEEFAAHWNAAQAISGVQVAIAGNSPFLDGRALWHETRIPVFEQATDTRPLELKNQGVRPRVWFGERWINTIFDLFEENTRYFPALLPVSTDIDPIAEIDAGRIPELDELRLHNGTVYRWNRPVYDVVDGQAHLRVENRVLPAGPTVVDIMANSAFYYGLVRGLVESDLPLWSQMSFDAAEENLAAGARLGFGAQLYWPNIGWVRPDELVLRRLLPLAERGLTAFGVSEKAKRRYLGVIEGRCATRQSGSVWQRKAVAARENAGESRDQALRGMVKDYATLMHEGEPVHAWSV</sequence>
<dbReference type="GO" id="GO:0042398">
    <property type="term" value="P:modified amino acid biosynthetic process"/>
    <property type="evidence" value="ECO:0007669"/>
    <property type="project" value="InterPro"/>
</dbReference>
<evidence type="ECO:0000313" key="3">
    <source>
        <dbReference type="Proteomes" id="UP000063789"/>
    </source>
</evidence>
<accession>A0A0N9MNS3</accession>
<dbReference type="SUPFAM" id="SSF55931">
    <property type="entry name" value="Glutamine synthetase/guanido kinase"/>
    <property type="match status" value="1"/>
</dbReference>
<dbReference type="GO" id="GO:0004357">
    <property type="term" value="F:glutamate-cysteine ligase activity"/>
    <property type="evidence" value="ECO:0007669"/>
    <property type="project" value="UniProtKB-EC"/>
</dbReference>
<evidence type="ECO:0000313" key="2">
    <source>
        <dbReference type="EMBL" id="ALG83733.1"/>
    </source>
</evidence>
<dbReference type="STRING" id="1136941.ACH46_03435"/>
<evidence type="ECO:0000256" key="1">
    <source>
        <dbReference type="ARBA" id="ARBA00048819"/>
    </source>
</evidence>
<dbReference type="OrthoDB" id="240589at2"/>
<dbReference type="RefSeq" id="WP_062391690.1">
    <property type="nucleotide sequence ID" value="NZ_CP011853.1"/>
</dbReference>
<keyword evidence="2" id="KW-0436">Ligase</keyword>
<organism evidence="2 3">
    <name type="scientific">Gordonia phthalatica</name>
    <dbReference type="NCBI Taxonomy" id="1136941"/>
    <lineage>
        <taxon>Bacteria</taxon>
        <taxon>Bacillati</taxon>
        <taxon>Actinomycetota</taxon>
        <taxon>Actinomycetes</taxon>
        <taxon>Mycobacteriales</taxon>
        <taxon>Gordoniaceae</taxon>
        <taxon>Gordonia</taxon>
    </lineage>
</organism>
<dbReference type="InterPro" id="IPR014746">
    <property type="entry name" value="Gln_synth/guanido_kin_cat_dom"/>
</dbReference>